<dbReference type="Proteomes" id="UP000031668">
    <property type="component" value="Unassembled WGS sequence"/>
</dbReference>
<name>A0A0C2IZB6_THEKT</name>
<proteinExistence type="predicted"/>
<evidence type="ECO:0000313" key="1">
    <source>
        <dbReference type="EMBL" id="KII70874.1"/>
    </source>
</evidence>
<gene>
    <name evidence="1" type="ORF">RF11_13690</name>
</gene>
<reference evidence="1 2" key="1">
    <citation type="journal article" date="2014" name="Genome Biol. Evol.">
        <title>The genome of the myxosporean Thelohanellus kitauei shows adaptations to nutrient acquisition within its fish host.</title>
        <authorList>
            <person name="Yang Y."/>
            <person name="Xiong J."/>
            <person name="Zhou Z."/>
            <person name="Huo F."/>
            <person name="Miao W."/>
            <person name="Ran C."/>
            <person name="Liu Y."/>
            <person name="Zhang J."/>
            <person name="Feng J."/>
            <person name="Wang M."/>
            <person name="Wang M."/>
            <person name="Wang L."/>
            <person name="Yao B."/>
        </authorList>
    </citation>
    <scope>NUCLEOTIDE SEQUENCE [LARGE SCALE GENOMIC DNA]</scope>
    <source>
        <strain evidence="1">Wuqing</strain>
    </source>
</reference>
<dbReference type="EMBL" id="JWZT01001942">
    <property type="protein sequence ID" value="KII70874.1"/>
    <property type="molecule type" value="Genomic_DNA"/>
</dbReference>
<sequence length="107" mass="11604">MLYYLLVNAAEKKPLLTPLKSFTYQATAKNYINNLNSLLWGLRIDADRKASLFGAVILPSYDGTAIIVSAPGRKPVTGTYGGDVFICTIADFPNACISMTHFTTPGI</sequence>
<protein>
    <submittedName>
        <fullName evidence="1">Uncharacterized protein</fullName>
    </submittedName>
</protein>
<evidence type="ECO:0000313" key="2">
    <source>
        <dbReference type="Proteomes" id="UP000031668"/>
    </source>
</evidence>
<dbReference type="AlphaFoldDB" id="A0A0C2IZB6"/>
<comment type="caution">
    <text evidence="1">The sequence shown here is derived from an EMBL/GenBank/DDBJ whole genome shotgun (WGS) entry which is preliminary data.</text>
</comment>
<keyword evidence="2" id="KW-1185">Reference proteome</keyword>
<accession>A0A0C2IZB6</accession>
<organism evidence="1 2">
    <name type="scientific">Thelohanellus kitauei</name>
    <name type="common">Myxosporean</name>
    <dbReference type="NCBI Taxonomy" id="669202"/>
    <lineage>
        <taxon>Eukaryota</taxon>
        <taxon>Metazoa</taxon>
        <taxon>Cnidaria</taxon>
        <taxon>Myxozoa</taxon>
        <taxon>Myxosporea</taxon>
        <taxon>Bivalvulida</taxon>
        <taxon>Platysporina</taxon>
        <taxon>Myxobolidae</taxon>
        <taxon>Thelohanellus</taxon>
    </lineage>
</organism>